<evidence type="ECO:0000256" key="4">
    <source>
        <dbReference type="ARBA" id="ARBA00022827"/>
    </source>
</evidence>
<dbReference type="Proteomes" id="UP000501466">
    <property type="component" value="Chromosome"/>
</dbReference>
<reference evidence="8" key="1">
    <citation type="submission" date="2019-11" db="EMBL/GenBank/DDBJ databases">
        <title>Isolation and characterization of two novel species in the genus Thiomicrorhabdus.</title>
        <authorList>
            <person name="Mochizuki J."/>
            <person name="Kojima H."/>
            <person name="Fukui M."/>
        </authorList>
    </citation>
    <scope>NUCLEOTIDE SEQUENCE [LARGE SCALE GENOMIC DNA]</scope>
    <source>
        <strain evidence="8">AkT22</strain>
    </source>
</reference>
<dbReference type="PRINTS" id="PR00411">
    <property type="entry name" value="PNDRDTASEI"/>
</dbReference>
<keyword evidence="5" id="KW-0560">Oxidoreductase</keyword>
<sequence>MSEVSVLKPKILIVGGGAGGLELATRLGNSLGKRQLAEITLIDQYRVHLWKPLLHEVVAGSLDTGMEALSYRAHSADNHYYFRMGSLIGLDKDAKKITLAPLLDHHGKQVLGERQLDYDYLVIAVGARSNDFGIEGVRDHCFTLDNAHEAEDFHLSFLNKFLQFSETGNETDAVHIAIVGAGATGVELSAELYNAVDRLEQFGVKKVHHSSLKVTLIEAAPRILPVLPESLSEKAQQTLTDLGVDIQTQVTVKKVAENQLSMVKNDQASTLNADFLVWAAGVQAPPFLSTLGLPTNRIHQIEITPTLTVKGEDAIFAIGDCAFLLNNPDGTLENPRPVPPTAQAAHQMAEVLAMNLAAKINNQPVTPFVYNDHGSLVSLSRFQTLGSLIDSLFKKNLMVEGKLAHWAYASLYRQHQFTLHGFWKTLGLILANIIEKRLKPRLKLY</sequence>
<dbReference type="PANTHER" id="PTHR42913:SF3">
    <property type="entry name" value="64 KDA MITOCHONDRIAL NADH DEHYDROGENASE (EUROFUNG)"/>
    <property type="match status" value="1"/>
</dbReference>
<feature type="domain" description="FAD/NAD(P)-binding" evidence="6">
    <location>
        <begin position="10"/>
        <end position="349"/>
    </location>
</feature>
<dbReference type="KEGG" id="tzo:THMIRHAT_00680"/>
<dbReference type="InterPro" id="IPR036188">
    <property type="entry name" value="FAD/NAD-bd_sf"/>
</dbReference>
<evidence type="ECO:0000256" key="1">
    <source>
        <dbReference type="ARBA" id="ARBA00001974"/>
    </source>
</evidence>
<dbReference type="RefSeq" id="WP_173289638.1">
    <property type="nucleotide sequence ID" value="NZ_AP021888.1"/>
</dbReference>
<comment type="similarity">
    <text evidence="2">Belongs to the NADH dehydrogenase family.</text>
</comment>
<dbReference type="Gene3D" id="3.50.50.100">
    <property type="match status" value="1"/>
</dbReference>
<dbReference type="InterPro" id="IPR051169">
    <property type="entry name" value="NADH-Q_oxidoreductase"/>
</dbReference>
<organism evidence="7 8">
    <name type="scientific">Thiosulfativibrio zosterae</name>
    <dbReference type="NCBI Taxonomy" id="2675053"/>
    <lineage>
        <taxon>Bacteria</taxon>
        <taxon>Pseudomonadati</taxon>
        <taxon>Pseudomonadota</taxon>
        <taxon>Gammaproteobacteria</taxon>
        <taxon>Thiotrichales</taxon>
        <taxon>Piscirickettsiaceae</taxon>
        <taxon>Thiosulfativibrio</taxon>
    </lineage>
</organism>
<evidence type="ECO:0000259" key="6">
    <source>
        <dbReference type="Pfam" id="PF07992"/>
    </source>
</evidence>
<dbReference type="PRINTS" id="PR00368">
    <property type="entry name" value="FADPNR"/>
</dbReference>
<proteinExistence type="inferred from homology"/>
<keyword evidence="4" id="KW-0274">FAD</keyword>
<evidence type="ECO:0000313" key="7">
    <source>
        <dbReference type="EMBL" id="BBP42322.1"/>
    </source>
</evidence>
<dbReference type="GO" id="GO:0019646">
    <property type="term" value="P:aerobic electron transport chain"/>
    <property type="evidence" value="ECO:0007669"/>
    <property type="project" value="TreeGrafter"/>
</dbReference>
<dbReference type="GO" id="GO:0003955">
    <property type="term" value="F:NAD(P)H dehydrogenase (quinone) activity"/>
    <property type="evidence" value="ECO:0007669"/>
    <property type="project" value="TreeGrafter"/>
</dbReference>
<dbReference type="AlphaFoldDB" id="A0A6F8PJP7"/>
<dbReference type="EMBL" id="AP021888">
    <property type="protein sequence ID" value="BBP42322.1"/>
    <property type="molecule type" value="Genomic_DNA"/>
</dbReference>
<dbReference type="InterPro" id="IPR023753">
    <property type="entry name" value="FAD/NAD-binding_dom"/>
</dbReference>
<evidence type="ECO:0000256" key="2">
    <source>
        <dbReference type="ARBA" id="ARBA00005272"/>
    </source>
</evidence>
<dbReference type="Pfam" id="PF07992">
    <property type="entry name" value="Pyr_redox_2"/>
    <property type="match status" value="1"/>
</dbReference>
<evidence type="ECO:0000256" key="3">
    <source>
        <dbReference type="ARBA" id="ARBA00022630"/>
    </source>
</evidence>
<dbReference type="SUPFAM" id="SSF51905">
    <property type="entry name" value="FAD/NAD(P)-binding domain"/>
    <property type="match status" value="1"/>
</dbReference>
<dbReference type="PANTHER" id="PTHR42913">
    <property type="entry name" value="APOPTOSIS-INDUCING FACTOR 1"/>
    <property type="match status" value="1"/>
</dbReference>
<evidence type="ECO:0000313" key="8">
    <source>
        <dbReference type="Proteomes" id="UP000501466"/>
    </source>
</evidence>
<accession>A0A6F8PJP7</accession>
<name>A0A6F8PJP7_9GAMM</name>
<protein>
    <submittedName>
        <fullName evidence="7">NADH dehydrogenase</fullName>
    </submittedName>
</protein>
<evidence type="ECO:0000256" key="5">
    <source>
        <dbReference type="ARBA" id="ARBA00023002"/>
    </source>
</evidence>
<keyword evidence="3" id="KW-0285">Flavoprotein</keyword>
<comment type="cofactor">
    <cofactor evidence="1">
        <name>FAD</name>
        <dbReference type="ChEBI" id="CHEBI:57692"/>
    </cofactor>
</comment>
<keyword evidence="8" id="KW-1185">Reference proteome</keyword>
<gene>
    <name evidence="7" type="ORF">THMIRHAT_00680</name>
</gene>